<sequence length="697" mass="76978">MTNHHHEVFKALAPVDWDTINQDDLKTFLTNTFTDAQSLIDSIPISLTSQSTPSASNGRPRSATDPAGPRLPERAPKISDRAEHLRKEWKEVQVNPRDNPLGVNVYKMSSKDKKGAWFARRSLHHGLSFDQWKHGMQAEFAESLKVQGGPGEGKIRGIGADQKVVDTTVDGCGRMEVYQLSAQFPGPTTPRDFVTLLLSSDSAVDPPEQQGAAKARYYMLVSKPCIHPACPPRNGYIRGQYESVEFIREVKIEKPLRKVRSSIDLSHDDAEAAELHAAEVLEKDALARSARSAAMSSSTSDTATEGRKRGKTISFAGTEEDAKDPDDVETLVEWLMVTRSDPGGSVPRFMVEKGTPAGIATDAEKFMKWVQARDSAKTTKASEEVHEAPSNTEAQQADQNRETVNPVISNRSDSTLKPNYVAEEEAEGVRPGGFYGMIAEALGAVAARLPNPLGSAKGGDTDTDLSQLESVDDDDDDDDDSSSVQSFHSIDSDLDADSKLSKTDSINDLVSPVASNHRDGEAQSTHSTDSAAGKSTAPSHHEKELRKLEEKKRKASEKIARAQERAIARKDTDAKSDEAAIAKLKEKHDREIQKQEEKYQRDLKRIEEKRVREQRKAEEARRKQAEKEAKQNLSMELEKVRAERDVALKQVDVLREQVGELQGQNTLLVAKLGKTSSPELLDSLRRTNSFRTRKVDG</sequence>
<feature type="compositionally biased region" description="Basic and acidic residues" evidence="1">
    <location>
        <begin position="539"/>
        <end position="578"/>
    </location>
</feature>
<dbReference type="EMBL" id="JARVKM010000012">
    <property type="protein sequence ID" value="KAK9779207.1"/>
    <property type="molecule type" value="Genomic_DNA"/>
</dbReference>
<dbReference type="PANTHER" id="PTHR40370:SF1">
    <property type="entry name" value="DUF3074 DOMAIN-CONTAINING PROTEIN"/>
    <property type="match status" value="1"/>
</dbReference>
<feature type="region of interest" description="Disordered" evidence="1">
    <location>
        <begin position="377"/>
        <end position="419"/>
    </location>
</feature>
<evidence type="ECO:0000313" key="4">
    <source>
        <dbReference type="Proteomes" id="UP001465668"/>
    </source>
</evidence>
<dbReference type="InterPro" id="IPR023393">
    <property type="entry name" value="START-like_dom_sf"/>
</dbReference>
<feature type="compositionally biased region" description="Basic and acidic residues" evidence="1">
    <location>
        <begin position="377"/>
        <end position="387"/>
    </location>
</feature>
<dbReference type="Pfam" id="PF11274">
    <property type="entry name" value="DUF3074"/>
    <property type="match status" value="1"/>
</dbReference>
<accession>A0ABR2XZH6</accession>
<feature type="compositionally biased region" description="Polar residues" evidence="1">
    <location>
        <begin position="47"/>
        <end position="59"/>
    </location>
</feature>
<gene>
    <name evidence="3" type="ORF">SCAR479_04074</name>
</gene>
<evidence type="ECO:0000256" key="1">
    <source>
        <dbReference type="SAM" id="MobiDB-lite"/>
    </source>
</evidence>
<feature type="compositionally biased region" description="Polar residues" evidence="1">
    <location>
        <begin position="389"/>
        <end position="417"/>
    </location>
</feature>
<comment type="caution">
    <text evidence="3">The sequence shown here is derived from an EMBL/GenBank/DDBJ whole genome shotgun (WGS) entry which is preliminary data.</text>
</comment>
<reference evidence="3 4" key="1">
    <citation type="submission" date="2024-02" db="EMBL/GenBank/DDBJ databases">
        <title>First draft genome assembly of two strains of Seiridium cardinale.</title>
        <authorList>
            <person name="Emiliani G."/>
            <person name="Scali E."/>
        </authorList>
    </citation>
    <scope>NUCLEOTIDE SEQUENCE [LARGE SCALE GENOMIC DNA]</scope>
    <source>
        <strain evidence="3 4">BM-138-000479</strain>
    </source>
</reference>
<dbReference type="Gene3D" id="3.30.530.20">
    <property type="match status" value="1"/>
</dbReference>
<feature type="region of interest" description="Disordered" evidence="1">
    <location>
        <begin position="610"/>
        <end position="633"/>
    </location>
</feature>
<keyword evidence="4" id="KW-1185">Reference proteome</keyword>
<feature type="compositionally biased region" description="Low complexity" evidence="1">
    <location>
        <begin position="290"/>
        <end position="303"/>
    </location>
</feature>
<feature type="compositionally biased region" description="Acidic residues" evidence="1">
    <location>
        <begin position="470"/>
        <end position="481"/>
    </location>
</feature>
<feature type="region of interest" description="Disordered" evidence="1">
    <location>
        <begin position="47"/>
        <end position="76"/>
    </location>
</feature>
<organism evidence="3 4">
    <name type="scientific">Seiridium cardinale</name>
    <dbReference type="NCBI Taxonomy" id="138064"/>
    <lineage>
        <taxon>Eukaryota</taxon>
        <taxon>Fungi</taxon>
        <taxon>Dikarya</taxon>
        <taxon>Ascomycota</taxon>
        <taxon>Pezizomycotina</taxon>
        <taxon>Sordariomycetes</taxon>
        <taxon>Xylariomycetidae</taxon>
        <taxon>Amphisphaeriales</taxon>
        <taxon>Sporocadaceae</taxon>
        <taxon>Seiridium</taxon>
    </lineage>
</organism>
<dbReference type="SUPFAM" id="SSF55961">
    <property type="entry name" value="Bet v1-like"/>
    <property type="match status" value="1"/>
</dbReference>
<protein>
    <submittedName>
        <fullName evidence="3">DUF3074 domain-containing protein</fullName>
    </submittedName>
</protein>
<dbReference type="InterPro" id="IPR024500">
    <property type="entry name" value="DUF3074"/>
</dbReference>
<feature type="region of interest" description="Disordered" evidence="1">
    <location>
        <begin position="290"/>
        <end position="326"/>
    </location>
</feature>
<dbReference type="Proteomes" id="UP001465668">
    <property type="component" value="Unassembled WGS sequence"/>
</dbReference>
<evidence type="ECO:0000259" key="2">
    <source>
        <dbReference type="Pfam" id="PF11274"/>
    </source>
</evidence>
<dbReference type="PANTHER" id="PTHR40370">
    <property type="entry name" value="EXPRESSED PROTEIN"/>
    <property type="match status" value="1"/>
</dbReference>
<feature type="region of interest" description="Disordered" evidence="1">
    <location>
        <begin position="454"/>
        <end position="578"/>
    </location>
</feature>
<name>A0ABR2XZH6_9PEZI</name>
<proteinExistence type="predicted"/>
<feature type="domain" description="DUF3074" evidence="2">
    <location>
        <begin position="117"/>
        <end position="370"/>
    </location>
</feature>
<evidence type="ECO:0000313" key="3">
    <source>
        <dbReference type="EMBL" id="KAK9779207.1"/>
    </source>
</evidence>